<reference evidence="1" key="1">
    <citation type="journal article" date="2015" name="Nature">
        <title>Complex archaea that bridge the gap between prokaryotes and eukaryotes.</title>
        <authorList>
            <person name="Spang A."/>
            <person name="Saw J.H."/>
            <person name="Jorgensen S.L."/>
            <person name="Zaremba-Niedzwiedzka K."/>
            <person name="Martijn J."/>
            <person name="Lind A.E."/>
            <person name="van Eijk R."/>
            <person name="Schleper C."/>
            <person name="Guy L."/>
            <person name="Ettema T.J."/>
        </authorList>
    </citation>
    <scope>NUCLEOTIDE SEQUENCE</scope>
</reference>
<dbReference type="AlphaFoldDB" id="A0A0F9KAF4"/>
<protein>
    <submittedName>
        <fullName evidence="1">Uncharacterized protein</fullName>
    </submittedName>
</protein>
<name>A0A0F9KAF4_9ZZZZ</name>
<feature type="non-terminal residue" evidence="1">
    <location>
        <position position="1"/>
    </location>
</feature>
<accession>A0A0F9KAF4</accession>
<comment type="caution">
    <text evidence="1">The sequence shown here is derived from an EMBL/GenBank/DDBJ whole genome shotgun (WGS) entry which is preliminary data.</text>
</comment>
<dbReference type="EMBL" id="LAZR01015617">
    <property type="protein sequence ID" value="KKM08138.1"/>
    <property type="molecule type" value="Genomic_DNA"/>
</dbReference>
<proteinExistence type="predicted"/>
<sequence>FDWDSESGSMVAGTELLDMTNKQSITPDLLNYALGGKDAFGWKVKKSKQFIISPDSDHHKILKTAAEKGSVKENSIFHRVYDLGLINVKAGARDKKNITLTLLGRAAFKKLNSGKDANALTLGKGSKSLEAGWKKPVKKAAK</sequence>
<gene>
    <name evidence="1" type="ORF">LCGC14_1726840</name>
</gene>
<evidence type="ECO:0000313" key="1">
    <source>
        <dbReference type="EMBL" id="KKM08138.1"/>
    </source>
</evidence>
<organism evidence="1">
    <name type="scientific">marine sediment metagenome</name>
    <dbReference type="NCBI Taxonomy" id="412755"/>
    <lineage>
        <taxon>unclassified sequences</taxon>
        <taxon>metagenomes</taxon>
        <taxon>ecological metagenomes</taxon>
    </lineage>
</organism>